<sequence>MSLGAVELISLMLSLDPKARPSAAQCLGHRFFAEEPAPVPPTTFPVTGDWHEYESKIERRKRKQAAKSQHQRRSSGTIN</sequence>
<evidence type="ECO:0000313" key="2">
    <source>
        <dbReference type="Proteomes" id="UP001150581"/>
    </source>
</evidence>
<name>A0ACC1I7D8_9FUNG</name>
<comment type="caution">
    <text evidence="1">The sequence shown here is derived from an EMBL/GenBank/DDBJ whole genome shotgun (WGS) entry which is preliminary data.</text>
</comment>
<evidence type="ECO:0000313" key="1">
    <source>
        <dbReference type="EMBL" id="KAJ1889138.1"/>
    </source>
</evidence>
<keyword evidence="1" id="KW-0723">Serine/threonine-protein kinase</keyword>
<dbReference type="Proteomes" id="UP001150581">
    <property type="component" value="Unassembled WGS sequence"/>
</dbReference>
<dbReference type="EC" id="2.7.11.2" evidence="1"/>
<proteinExistence type="predicted"/>
<dbReference type="EMBL" id="JANBPG010001601">
    <property type="protein sequence ID" value="KAJ1889138.1"/>
    <property type="molecule type" value="Genomic_DNA"/>
</dbReference>
<keyword evidence="2" id="KW-1185">Reference proteome</keyword>
<protein>
    <submittedName>
        <fullName evidence="1">Serine/threonine protein kinase, CMGC, CDC2/CDK sub</fullName>
        <ecNumber evidence="1">2.7.11.2</ecNumber>
    </submittedName>
</protein>
<gene>
    <name evidence="1" type="primary">LSK1</name>
    <name evidence="1" type="ORF">LPJ66_008191</name>
</gene>
<accession>A0ACC1I7D8</accession>
<keyword evidence="1" id="KW-0808">Transferase</keyword>
<keyword evidence="1" id="KW-0418">Kinase</keyword>
<organism evidence="1 2">
    <name type="scientific">Kickxella alabastrina</name>
    <dbReference type="NCBI Taxonomy" id="61397"/>
    <lineage>
        <taxon>Eukaryota</taxon>
        <taxon>Fungi</taxon>
        <taxon>Fungi incertae sedis</taxon>
        <taxon>Zoopagomycota</taxon>
        <taxon>Kickxellomycotina</taxon>
        <taxon>Kickxellomycetes</taxon>
        <taxon>Kickxellales</taxon>
        <taxon>Kickxellaceae</taxon>
        <taxon>Kickxella</taxon>
    </lineage>
</organism>
<reference evidence="1" key="1">
    <citation type="submission" date="2022-07" db="EMBL/GenBank/DDBJ databases">
        <title>Phylogenomic reconstructions and comparative analyses of Kickxellomycotina fungi.</title>
        <authorList>
            <person name="Reynolds N.K."/>
            <person name="Stajich J.E."/>
            <person name="Barry K."/>
            <person name="Grigoriev I.V."/>
            <person name="Crous P."/>
            <person name="Smith M.E."/>
        </authorList>
    </citation>
    <scope>NUCLEOTIDE SEQUENCE</scope>
    <source>
        <strain evidence="1">Benny 63K</strain>
    </source>
</reference>